<accession>A0A6G0Z1D5</accession>
<sequence length="108" mass="12622">MMTGCESREKVKINKTEIKIERDYIDSTVFESIVSRSNSDTKYKCITKYEVWYLTDHLKTHMSIHTGEKPFKCSEKPYKCDACNSSFSARRMLRISPSPTHLNIYSII</sequence>
<dbReference type="EMBL" id="VUJU01001713">
    <property type="protein sequence ID" value="KAF0764135.1"/>
    <property type="molecule type" value="Genomic_DNA"/>
</dbReference>
<dbReference type="AlphaFoldDB" id="A0A6G0Z1D5"/>
<keyword evidence="1" id="KW-0863">Zinc-finger</keyword>
<gene>
    <name evidence="3" type="ORF">FWK35_00005450</name>
</gene>
<comment type="caution">
    <text evidence="3">The sequence shown here is derived from an EMBL/GenBank/DDBJ whole genome shotgun (WGS) entry which is preliminary data.</text>
</comment>
<reference evidence="3 4" key="1">
    <citation type="submission" date="2019-08" db="EMBL/GenBank/DDBJ databases">
        <title>Whole genome of Aphis craccivora.</title>
        <authorList>
            <person name="Voronova N.V."/>
            <person name="Shulinski R.S."/>
            <person name="Bandarenka Y.V."/>
            <person name="Zhorov D.G."/>
            <person name="Warner D."/>
        </authorList>
    </citation>
    <scope>NUCLEOTIDE SEQUENCE [LARGE SCALE GENOMIC DNA]</scope>
    <source>
        <strain evidence="3">180601</strain>
        <tissue evidence="3">Whole Body</tissue>
    </source>
</reference>
<evidence type="ECO:0000256" key="1">
    <source>
        <dbReference type="PROSITE-ProRule" id="PRU00042"/>
    </source>
</evidence>
<protein>
    <submittedName>
        <fullName evidence="3">Zinc finger protein OZF-like</fullName>
    </submittedName>
</protein>
<keyword evidence="4" id="KW-1185">Reference proteome</keyword>
<dbReference type="InterPro" id="IPR013087">
    <property type="entry name" value="Znf_C2H2_type"/>
</dbReference>
<organism evidence="3 4">
    <name type="scientific">Aphis craccivora</name>
    <name type="common">Cowpea aphid</name>
    <dbReference type="NCBI Taxonomy" id="307492"/>
    <lineage>
        <taxon>Eukaryota</taxon>
        <taxon>Metazoa</taxon>
        <taxon>Ecdysozoa</taxon>
        <taxon>Arthropoda</taxon>
        <taxon>Hexapoda</taxon>
        <taxon>Insecta</taxon>
        <taxon>Pterygota</taxon>
        <taxon>Neoptera</taxon>
        <taxon>Paraneoptera</taxon>
        <taxon>Hemiptera</taxon>
        <taxon>Sternorrhyncha</taxon>
        <taxon>Aphidomorpha</taxon>
        <taxon>Aphidoidea</taxon>
        <taxon>Aphididae</taxon>
        <taxon>Aphidini</taxon>
        <taxon>Aphis</taxon>
        <taxon>Aphis</taxon>
    </lineage>
</organism>
<keyword evidence="1" id="KW-0479">Metal-binding</keyword>
<feature type="domain" description="C2H2-type" evidence="2">
    <location>
        <begin position="43"/>
        <end position="70"/>
    </location>
</feature>
<dbReference type="OrthoDB" id="8922241at2759"/>
<name>A0A6G0Z1D5_APHCR</name>
<dbReference type="GO" id="GO:0008270">
    <property type="term" value="F:zinc ion binding"/>
    <property type="evidence" value="ECO:0007669"/>
    <property type="project" value="UniProtKB-KW"/>
</dbReference>
<keyword evidence="1" id="KW-0862">Zinc</keyword>
<evidence type="ECO:0000259" key="2">
    <source>
        <dbReference type="PROSITE" id="PS50157"/>
    </source>
</evidence>
<dbReference type="PROSITE" id="PS50157">
    <property type="entry name" value="ZINC_FINGER_C2H2_2"/>
    <property type="match status" value="1"/>
</dbReference>
<dbReference type="InterPro" id="IPR036236">
    <property type="entry name" value="Znf_C2H2_sf"/>
</dbReference>
<dbReference type="SUPFAM" id="SSF57667">
    <property type="entry name" value="beta-beta-alpha zinc fingers"/>
    <property type="match status" value="1"/>
</dbReference>
<dbReference type="Gene3D" id="3.30.160.60">
    <property type="entry name" value="Classic Zinc Finger"/>
    <property type="match status" value="2"/>
</dbReference>
<dbReference type="Proteomes" id="UP000478052">
    <property type="component" value="Unassembled WGS sequence"/>
</dbReference>
<evidence type="ECO:0000313" key="3">
    <source>
        <dbReference type="EMBL" id="KAF0764135.1"/>
    </source>
</evidence>
<proteinExistence type="predicted"/>
<evidence type="ECO:0000313" key="4">
    <source>
        <dbReference type="Proteomes" id="UP000478052"/>
    </source>
</evidence>